<dbReference type="PANTHER" id="PTHR31170">
    <property type="entry name" value="BNAC04G53230D PROTEIN"/>
    <property type="match status" value="1"/>
</dbReference>
<name>A0A8T0CQD2_CORYI</name>
<dbReference type="EMBL" id="MU089685">
    <property type="protein sequence ID" value="KAF7849868.1"/>
    <property type="molecule type" value="Genomic_DNA"/>
</dbReference>
<dbReference type="Gramene" id="rna-gnl|WGS:JABURB|Cocit.L0184.1">
    <property type="protein sequence ID" value="cds-KAF7849868.1"/>
    <property type="gene ID" value="gene-BT93_L0184"/>
</dbReference>
<evidence type="ECO:0000313" key="4">
    <source>
        <dbReference type="Proteomes" id="UP000806378"/>
    </source>
</evidence>
<feature type="transmembrane region" description="Helical" evidence="2">
    <location>
        <begin position="486"/>
        <end position="505"/>
    </location>
</feature>
<gene>
    <name evidence="3" type="ORF">BT93_L0184</name>
</gene>
<keyword evidence="4" id="KW-1185">Reference proteome</keyword>
<dbReference type="AlphaFoldDB" id="A0A8T0CQD2"/>
<proteinExistence type="predicted"/>
<keyword evidence="2" id="KW-0472">Membrane</keyword>
<dbReference type="Pfam" id="PF03140">
    <property type="entry name" value="DUF247"/>
    <property type="match status" value="1"/>
</dbReference>
<keyword evidence="2" id="KW-1133">Transmembrane helix</keyword>
<evidence type="ECO:0000256" key="2">
    <source>
        <dbReference type="SAM" id="Phobius"/>
    </source>
</evidence>
<keyword evidence="2" id="KW-0812">Transmembrane</keyword>
<feature type="compositionally biased region" description="Polar residues" evidence="1">
    <location>
        <begin position="11"/>
        <end position="20"/>
    </location>
</feature>
<evidence type="ECO:0000313" key="3">
    <source>
        <dbReference type="EMBL" id="KAF7849868.1"/>
    </source>
</evidence>
<dbReference type="Proteomes" id="UP000806378">
    <property type="component" value="Unassembled WGS sequence"/>
</dbReference>
<comment type="caution">
    <text evidence="3">The sequence shown here is derived from an EMBL/GenBank/DDBJ whole genome shotgun (WGS) entry which is preliminary data.</text>
</comment>
<evidence type="ECO:0000256" key="1">
    <source>
        <dbReference type="SAM" id="MobiDB-lite"/>
    </source>
</evidence>
<feature type="region of interest" description="Disordered" evidence="1">
    <location>
        <begin position="281"/>
        <end position="305"/>
    </location>
</feature>
<dbReference type="OrthoDB" id="1846188at2759"/>
<sequence length="508" mass="58188">MDMDSPLLSPRTESCETSEAPSFRFAVPPDPDLLLKLEGGCWRGSKQKHERMPSDEQQYWKNPCIYRVPAFITKLNTEAYRPHVVSFGPYHHSDDYHRGDERLLPMEEHKNRVLERFLKRSGKSLEDLVNSLREVEQHLKESYDVLNLEGKERNGDWLLELMIKDGCFMLEIMKAWAVMIEKKIEKKMNDYLPSDPIFSTHRLAYITPYIRRDMLMLENQLPMLVLYWMATIDNIGGEDDVNKLILKFFHLKEKIKYPCTGLGRRLHVLDVVREGLLMEPGKDRQKKKNVGPKGGEGDKSPLDTGTAGMGHVLGVFSKCLPKKTETDQHEIIRSATELREAGIRFKRNKTSSLEGIFFAGGVLTLPIITVDDNTESMFLNVMTFERLHIGAGTEVTSYVNFMDNIINDRHDVALLHAQGIIQNAIGSDKAVAKLFNSLCKEVTVESINSLDTVQKDISKYCEQPWNSWRSSLTHTYFKNPWTTSSLIAALFLFVLGIIQTIYAVLSYY</sequence>
<accession>A0A8T0CQD2</accession>
<protein>
    <submittedName>
        <fullName evidence="3">Uncharacterized protein</fullName>
    </submittedName>
</protein>
<feature type="region of interest" description="Disordered" evidence="1">
    <location>
        <begin position="1"/>
        <end position="21"/>
    </location>
</feature>
<organism evidence="3 4">
    <name type="scientific">Corymbia citriodora subsp. variegata</name>
    <dbReference type="NCBI Taxonomy" id="360336"/>
    <lineage>
        <taxon>Eukaryota</taxon>
        <taxon>Viridiplantae</taxon>
        <taxon>Streptophyta</taxon>
        <taxon>Embryophyta</taxon>
        <taxon>Tracheophyta</taxon>
        <taxon>Spermatophyta</taxon>
        <taxon>Magnoliopsida</taxon>
        <taxon>eudicotyledons</taxon>
        <taxon>Gunneridae</taxon>
        <taxon>Pentapetalae</taxon>
        <taxon>rosids</taxon>
        <taxon>malvids</taxon>
        <taxon>Myrtales</taxon>
        <taxon>Myrtaceae</taxon>
        <taxon>Myrtoideae</taxon>
        <taxon>Eucalypteae</taxon>
        <taxon>Corymbia</taxon>
    </lineage>
</organism>
<dbReference type="PANTHER" id="PTHR31170:SF18">
    <property type="entry name" value="(WILD MALAYSIAN BANANA) HYPOTHETICAL PROTEIN"/>
    <property type="match status" value="1"/>
</dbReference>
<dbReference type="InterPro" id="IPR004158">
    <property type="entry name" value="DUF247_pln"/>
</dbReference>
<reference evidence="3" key="1">
    <citation type="submission" date="2020-05" db="EMBL/GenBank/DDBJ databases">
        <title>WGS assembly of Corymbia citriodora subspecies variegata.</title>
        <authorList>
            <person name="Barry K."/>
            <person name="Hundley H."/>
            <person name="Shu S."/>
            <person name="Jenkins J."/>
            <person name="Grimwood J."/>
            <person name="Baten A."/>
        </authorList>
    </citation>
    <scope>NUCLEOTIDE SEQUENCE</scope>
    <source>
        <strain evidence="3">CV2-018</strain>
    </source>
</reference>